<reference evidence="12" key="1">
    <citation type="submission" date="2022-10" db="EMBL/GenBank/DDBJ databases">
        <title>Description of microaerobic benzene degrading bacteria.</title>
        <authorList>
            <person name="Bedics A."/>
            <person name="Tancsics A."/>
            <person name="Banerjee S."/>
        </authorList>
    </citation>
    <scope>NUCLEOTIDE SEQUENCE</scope>
    <source>
        <strain evidence="12">D2M1</strain>
    </source>
</reference>
<dbReference type="Gene3D" id="3.55.40.10">
    <property type="entry name" value="minor pseudopilin epsh domain"/>
    <property type="match status" value="1"/>
</dbReference>
<accession>A0ABT5S3J3</accession>
<evidence type="ECO:0000259" key="11">
    <source>
        <dbReference type="Pfam" id="PF12019"/>
    </source>
</evidence>
<dbReference type="RefSeq" id="WP_274114035.1">
    <property type="nucleotide sequence ID" value="NZ_JAPCKI010000020.1"/>
</dbReference>
<dbReference type="Pfam" id="PF07963">
    <property type="entry name" value="N_methyl"/>
    <property type="match status" value="1"/>
</dbReference>
<dbReference type="InterPro" id="IPR022346">
    <property type="entry name" value="T2SS_GspH"/>
</dbReference>
<keyword evidence="7" id="KW-1133">Transmembrane helix</keyword>
<proteinExistence type="inferred from homology"/>
<evidence type="ECO:0000256" key="6">
    <source>
        <dbReference type="ARBA" id="ARBA00022692"/>
    </source>
</evidence>
<comment type="caution">
    <text evidence="12">The sequence shown here is derived from an EMBL/GenBank/DDBJ whole genome shotgun (WGS) entry which is preliminary data.</text>
</comment>
<organism evidence="12 13">
    <name type="scientific">Acidovorax benzenivorans</name>
    <dbReference type="NCBI Taxonomy" id="2987520"/>
    <lineage>
        <taxon>Bacteria</taxon>
        <taxon>Pseudomonadati</taxon>
        <taxon>Pseudomonadota</taxon>
        <taxon>Betaproteobacteria</taxon>
        <taxon>Burkholderiales</taxon>
        <taxon>Comamonadaceae</taxon>
        <taxon>Acidovorax</taxon>
    </lineage>
</organism>
<keyword evidence="5" id="KW-0997">Cell inner membrane</keyword>
<dbReference type="NCBIfam" id="TIGR02532">
    <property type="entry name" value="IV_pilin_GFxxxE"/>
    <property type="match status" value="1"/>
</dbReference>
<keyword evidence="8" id="KW-0472">Membrane</keyword>
<evidence type="ECO:0000256" key="9">
    <source>
        <dbReference type="ARBA" id="ARBA00025772"/>
    </source>
</evidence>
<name>A0ABT5S3J3_9BURK</name>
<evidence type="ECO:0000256" key="2">
    <source>
        <dbReference type="ARBA" id="ARBA00021549"/>
    </source>
</evidence>
<dbReference type="InterPro" id="IPR045584">
    <property type="entry name" value="Pilin-like"/>
</dbReference>
<evidence type="ECO:0000256" key="8">
    <source>
        <dbReference type="ARBA" id="ARBA00023136"/>
    </source>
</evidence>
<dbReference type="EMBL" id="JAPCKI010000020">
    <property type="protein sequence ID" value="MDD2180205.1"/>
    <property type="molecule type" value="Genomic_DNA"/>
</dbReference>
<keyword evidence="13" id="KW-1185">Reference proteome</keyword>
<evidence type="ECO:0000256" key="7">
    <source>
        <dbReference type="ARBA" id="ARBA00022989"/>
    </source>
</evidence>
<evidence type="ECO:0000256" key="3">
    <source>
        <dbReference type="ARBA" id="ARBA00022475"/>
    </source>
</evidence>
<evidence type="ECO:0000313" key="13">
    <source>
        <dbReference type="Proteomes" id="UP001148932"/>
    </source>
</evidence>
<dbReference type="InterPro" id="IPR012902">
    <property type="entry name" value="N_methyl_site"/>
</dbReference>
<gene>
    <name evidence="12" type="ORF">OIN59_22435</name>
</gene>
<evidence type="ECO:0000313" key="12">
    <source>
        <dbReference type="EMBL" id="MDD2180205.1"/>
    </source>
</evidence>
<feature type="domain" description="General secretion pathway GspH" evidence="11">
    <location>
        <begin position="54"/>
        <end position="181"/>
    </location>
</feature>
<evidence type="ECO:0000256" key="5">
    <source>
        <dbReference type="ARBA" id="ARBA00022519"/>
    </source>
</evidence>
<evidence type="ECO:0000256" key="4">
    <source>
        <dbReference type="ARBA" id="ARBA00022481"/>
    </source>
</evidence>
<sequence length="198" mass="21083">MTMHAYRSRLHQAQGFTLIELLVTIAMAAILASLAAPSVRDFIVRSKLTNLGGEFTASVLKARNEAVNRNTCVTMCMSSSAGGVAPACTTSGTDWQVGWIAFLNPSCDSGASAPADSVDMLLARPTTGSDYLLQTQDSKKKFLFNARGAPGLSSAGQFNIVYQDVSNPLNDKFSINICMDGLGRTRTIPSDKTCAGYK</sequence>
<comment type="similarity">
    <text evidence="9">Belongs to the GSP H family.</text>
</comment>
<dbReference type="PROSITE" id="PS00409">
    <property type="entry name" value="PROKAR_NTER_METHYL"/>
    <property type="match status" value="1"/>
</dbReference>
<evidence type="ECO:0000256" key="1">
    <source>
        <dbReference type="ARBA" id="ARBA00004377"/>
    </source>
</evidence>
<evidence type="ECO:0000256" key="10">
    <source>
        <dbReference type="ARBA" id="ARBA00030775"/>
    </source>
</evidence>
<protein>
    <recommendedName>
        <fullName evidence="2">Type II secretion system protein H</fullName>
    </recommendedName>
    <alternativeName>
        <fullName evidence="10">General secretion pathway protein H</fullName>
    </alternativeName>
</protein>
<keyword evidence="3" id="KW-1003">Cell membrane</keyword>
<keyword evidence="6" id="KW-0812">Transmembrane</keyword>
<dbReference type="Pfam" id="PF12019">
    <property type="entry name" value="GspH"/>
    <property type="match status" value="1"/>
</dbReference>
<dbReference type="Proteomes" id="UP001148932">
    <property type="component" value="Unassembled WGS sequence"/>
</dbReference>
<keyword evidence="4" id="KW-0488">Methylation</keyword>
<comment type="subcellular location">
    <subcellularLocation>
        <location evidence="1">Cell inner membrane</location>
        <topology evidence="1">Single-pass membrane protein</topology>
    </subcellularLocation>
</comment>
<dbReference type="SUPFAM" id="SSF54523">
    <property type="entry name" value="Pili subunits"/>
    <property type="match status" value="1"/>
</dbReference>